<gene>
    <name evidence="5" type="ORF">FBZ95_11928</name>
</gene>
<reference evidence="5 6" key="1">
    <citation type="submission" date="2019-06" db="EMBL/GenBank/DDBJ databases">
        <title>Genomic Encyclopedia of Type Strains, Phase IV (KMG-V): Genome sequencing to study the core and pangenomes of soil and plant-associated prokaryotes.</title>
        <authorList>
            <person name="Whitman W."/>
        </authorList>
    </citation>
    <scope>NUCLEOTIDE SEQUENCE [LARGE SCALE GENOMIC DNA]</scope>
    <source>
        <strain evidence="5 6">BR 10556</strain>
    </source>
</reference>
<dbReference type="EMBL" id="VITW01000019">
    <property type="protein sequence ID" value="TWB66031.1"/>
    <property type="molecule type" value="Genomic_DNA"/>
</dbReference>
<sequence length="489" mass="53777">MLETSNINEKLPRAVGLLGGGVIGSGWAARFLLNGVDVRLYGPSPDAVERVQKTLADARRAYRELTLMPLPPEGSLTVVESVADAVRGVDLVQESAPESLELKQELLAAASRAAAHGTLICSSTSGFRPSLLQAEMDRPERLLVARPSQPVYLLPLIELCAGERTASEALERATTIYEAIGMHPLVVRQEVDGFIANRLQGAISCEALWLVHDDVATLQDIDDALRYSLALRHATMEPYRMAGGRKGLRQNIEQCALWPRLTETPDIDGAFLGKAVEQVDALVKSDPLDAPAVQKRDDLIVALLHALRSQGYGPGETVARWERSLRDRTPPQTNCSGPLRMPTVEMPSHWSDYSGHIKQSHYLQLISNASDALLRSIGIDCEYRSNSGNYYTAETHLTHLRELHAGDRVRVLTQVLGVDDKRLHLYQAITREGDDRPAATGEQMLIHVDPTSRRSAPAKGRVREQLLELVRLHAKLPRPERAGAGIGMR</sequence>
<dbReference type="SUPFAM" id="SSF48179">
    <property type="entry name" value="6-phosphogluconate dehydrogenase C-terminal domain-like"/>
    <property type="match status" value="1"/>
</dbReference>
<dbReference type="Gene3D" id="3.40.50.720">
    <property type="entry name" value="NAD(P)-binding Rossmann-like Domain"/>
    <property type="match status" value="1"/>
</dbReference>
<dbReference type="Gene3D" id="3.10.129.10">
    <property type="entry name" value="Hotdog Thioesterase"/>
    <property type="match status" value="1"/>
</dbReference>
<evidence type="ECO:0000259" key="4">
    <source>
        <dbReference type="Pfam" id="PF02737"/>
    </source>
</evidence>
<name>A0A560J4I9_9BRAD</name>
<dbReference type="InterPro" id="IPR029069">
    <property type="entry name" value="HotDog_dom_sf"/>
</dbReference>
<evidence type="ECO:0000259" key="3">
    <source>
        <dbReference type="Pfam" id="PF00725"/>
    </source>
</evidence>
<dbReference type="Proteomes" id="UP000315914">
    <property type="component" value="Unassembled WGS sequence"/>
</dbReference>
<dbReference type="GO" id="GO:0070403">
    <property type="term" value="F:NAD+ binding"/>
    <property type="evidence" value="ECO:0007669"/>
    <property type="project" value="InterPro"/>
</dbReference>
<comment type="caution">
    <text evidence="5">The sequence shown here is derived from an EMBL/GenBank/DDBJ whole genome shotgun (WGS) entry which is preliminary data.</text>
</comment>
<evidence type="ECO:0000313" key="5">
    <source>
        <dbReference type="EMBL" id="TWB66031.1"/>
    </source>
</evidence>
<dbReference type="InterPro" id="IPR008927">
    <property type="entry name" value="6-PGluconate_DH-like_C_sf"/>
</dbReference>
<dbReference type="GO" id="GO:0016616">
    <property type="term" value="F:oxidoreductase activity, acting on the CH-OH group of donors, NAD or NADP as acceptor"/>
    <property type="evidence" value="ECO:0007669"/>
    <property type="project" value="InterPro"/>
</dbReference>
<dbReference type="PANTHER" id="PTHR48075:SF5">
    <property type="entry name" value="3-HYDROXYBUTYRYL-COA DEHYDROGENASE"/>
    <property type="match status" value="1"/>
</dbReference>
<organism evidence="5 6">
    <name type="scientific">Bradyrhizobium sacchari</name>
    <dbReference type="NCBI Taxonomy" id="1399419"/>
    <lineage>
        <taxon>Bacteria</taxon>
        <taxon>Pseudomonadati</taxon>
        <taxon>Pseudomonadota</taxon>
        <taxon>Alphaproteobacteria</taxon>
        <taxon>Hyphomicrobiales</taxon>
        <taxon>Nitrobacteraceae</taxon>
        <taxon>Bradyrhizobium</taxon>
    </lineage>
</organism>
<comment type="similarity">
    <text evidence="1">Belongs to the 3-hydroxyacyl-CoA dehydrogenase family.</text>
</comment>
<dbReference type="SUPFAM" id="SSF54637">
    <property type="entry name" value="Thioesterase/thiol ester dehydrase-isomerase"/>
    <property type="match status" value="1"/>
</dbReference>
<dbReference type="InterPro" id="IPR006176">
    <property type="entry name" value="3-OHacyl-CoA_DH_NAD-bd"/>
</dbReference>
<dbReference type="Gene3D" id="1.10.1040.10">
    <property type="entry name" value="N-(1-d-carboxylethyl)-l-norvaline Dehydrogenase, domain 2"/>
    <property type="match status" value="1"/>
</dbReference>
<accession>A0A560J4I9</accession>
<keyword evidence="6" id="KW-1185">Reference proteome</keyword>
<evidence type="ECO:0000256" key="2">
    <source>
        <dbReference type="ARBA" id="ARBA00023002"/>
    </source>
</evidence>
<dbReference type="PANTHER" id="PTHR48075">
    <property type="entry name" value="3-HYDROXYACYL-COA DEHYDROGENASE FAMILY PROTEIN"/>
    <property type="match status" value="1"/>
</dbReference>
<dbReference type="RefSeq" id="WP_080138331.1">
    <property type="nucleotide sequence ID" value="NZ_LWIG01000030.1"/>
</dbReference>
<proteinExistence type="inferred from homology"/>
<feature type="domain" description="3-hydroxyacyl-CoA dehydrogenase NAD binding" evidence="4">
    <location>
        <begin position="15"/>
        <end position="189"/>
    </location>
</feature>
<dbReference type="GO" id="GO:0006631">
    <property type="term" value="P:fatty acid metabolic process"/>
    <property type="evidence" value="ECO:0007669"/>
    <property type="project" value="InterPro"/>
</dbReference>
<keyword evidence="2" id="KW-0560">Oxidoreductase</keyword>
<dbReference type="InterPro" id="IPR006108">
    <property type="entry name" value="3HC_DH_C"/>
</dbReference>
<dbReference type="InterPro" id="IPR013328">
    <property type="entry name" value="6PGD_dom2"/>
</dbReference>
<dbReference type="Pfam" id="PF02737">
    <property type="entry name" value="3HCDH_N"/>
    <property type="match status" value="1"/>
</dbReference>
<dbReference type="OrthoDB" id="9803287at2"/>
<protein>
    <submittedName>
        <fullName evidence="5">Carnitine 3-dehydrogenase</fullName>
    </submittedName>
</protein>
<feature type="domain" description="3-hydroxyacyl-CoA dehydrogenase C-terminal" evidence="3">
    <location>
        <begin position="193"/>
        <end position="243"/>
    </location>
</feature>
<dbReference type="SUPFAM" id="SSF51735">
    <property type="entry name" value="NAD(P)-binding Rossmann-fold domains"/>
    <property type="match status" value="1"/>
</dbReference>
<dbReference type="PROSITE" id="PS00067">
    <property type="entry name" value="3HCDH"/>
    <property type="match status" value="1"/>
</dbReference>
<dbReference type="Pfam" id="PF13279">
    <property type="entry name" value="4HBT_2"/>
    <property type="match status" value="1"/>
</dbReference>
<dbReference type="CDD" id="cd00586">
    <property type="entry name" value="4HBT"/>
    <property type="match status" value="1"/>
</dbReference>
<dbReference type="STRING" id="1399419.A5906_05110"/>
<evidence type="ECO:0000313" key="6">
    <source>
        <dbReference type="Proteomes" id="UP000315914"/>
    </source>
</evidence>
<evidence type="ECO:0000256" key="1">
    <source>
        <dbReference type="ARBA" id="ARBA00009463"/>
    </source>
</evidence>
<dbReference type="Pfam" id="PF00725">
    <property type="entry name" value="3HCDH"/>
    <property type="match status" value="1"/>
</dbReference>
<dbReference type="InterPro" id="IPR036291">
    <property type="entry name" value="NAD(P)-bd_dom_sf"/>
</dbReference>
<dbReference type="AlphaFoldDB" id="A0A560J4I9"/>
<dbReference type="InterPro" id="IPR006180">
    <property type="entry name" value="3-OHacyl-CoA_DH_CS"/>
</dbReference>